<comment type="caution">
    <text evidence="1">The sequence shown here is derived from an EMBL/GenBank/DDBJ whole genome shotgun (WGS) entry which is preliminary data.</text>
</comment>
<evidence type="ECO:0000313" key="1">
    <source>
        <dbReference type="EMBL" id="MXV52073.1"/>
    </source>
</evidence>
<dbReference type="Proteomes" id="UP000466586">
    <property type="component" value="Unassembled WGS sequence"/>
</dbReference>
<dbReference type="RefSeq" id="WP_160845253.1">
    <property type="nucleotide sequence ID" value="NZ_WVHT01000006.1"/>
</dbReference>
<evidence type="ECO:0000313" key="2">
    <source>
        <dbReference type="Proteomes" id="UP000466586"/>
    </source>
</evidence>
<dbReference type="AlphaFoldDB" id="A0A7K1YBW3"/>
<keyword evidence="2" id="KW-1185">Reference proteome</keyword>
<protein>
    <submittedName>
        <fullName evidence="1">Uncharacterized protein</fullName>
    </submittedName>
</protein>
<name>A0A7K1YBW3_9SPHI</name>
<gene>
    <name evidence="1" type="ORF">GS399_13925</name>
</gene>
<reference evidence="1 2" key="1">
    <citation type="submission" date="2019-11" db="EMBL/GenBank/DDBJ databases">
        <title>Pedobacter sp. HMF7647 Genome sequencing and assembly.</title>
        <authorList>
            <person name="Kang H."/>
            <person name="Kim H."/>
            <person name="Joh K."/>
        </authorList>
    </citation>
    <scope>NUCLEOTIDE SEQUENCE [LARGE SCALE GENOMIC DNA]</scope>
    <source>
        <strain evidence="1 2">HMF7647</strain>
    </source>
</reference>
<sequence>MNEEFLLPVSFGGREYEFKARLLSYGYVYRFEVFVEGLKVFFEPDEERTYRALVSPEDLHTNRDRVSVELLQAVAACLEGLQGGK</sequence>
<proteinExistence type="predicted"/>
<accession>A0A7K1YBW3</accession>
<dbReference type="EMBL" id="WVHT01000006">
    <property type="protein sequence ID" value="MXV52073.1"/>
    <property type="molecule type" value="Genomic_DNA"/>
</dbReference>
<organism evidence="1 2">
    <name type="scientific">Hufsiella arboris</name>
    <dbReference type="NCBI Taxonomy" id="2695275"/>
    <lineage>
        <taxon>Bacteria</taxon>
        <taxon>Pseudomonadati</taxon>
        <taxon>Bacteroidota</taxon>
        <taxon>Sphingobacteriia</taxon>
        <taxon>Sphingobacteriales</taxon>
        <taxon>Sphingobacteriaceae</taxon>
        <taxon>Hufsiella</taxon>
    </lineage>
</organism>